<keyword evidence="9" id="KW-1185">Reference proteome</keyword>
<feature type="transmembrane region" description="Helical" evidence="6">
    <location>
        <begin position="190"/>
        <end position="210"/>
    </location>
</feature>
<evidence type="ECO:0000313" key="8">
    <source>
        <dbReference type="EMBL" id="KAK7385477.1"/>
    </source>
</evidence>
<protein>
    <recommendedName>
        <fullName evidence="6">WAT1-related protein</fullName>
    </recommendedName>
</protein>
<proteinExistence type="inferred from homology"/>
<keyword evidence="5 6" id="KW-0472">Membrane</keyword>
<feature type="transmembrane region" description="Helical" evidence="6">
    <location>
        <begin position="85"/>
        <end position="107"/>
    </location>
</feature>
<feature type="domain" description="EamA" evidence="7">
    <location>
        <begin position="192"/>
        <end position="328"/>
    </location>
</feature>
<dbReference type="GO" id="GO:0016020">
    <property type="term" value="C:membrane"/>
    <property type="evidence" value="ECO:0007669"/>
    <property type="project" value="UniProtKB-SubCell"/>
</dbReference>
<keyword evidence="3 6" id="KW-0812">Transmembrane</keyword>
<dbReference type="GO" id="GO:0022857">
    <property type="term" value="F:transmembrane transporter activity"/>
    <property type="evidence" value="ECO:0007669"/>
    <property type="project" value="InterPro"/>
</dbReference>
<gene>
    <name evidence="8" type="ORF">VNO78_31198</name>
</gene>
<evidence type="ECO:0000313" key="9">
    <source>
        <dbReference type="Proteomes" id="UP001386955"/>
    </source>
</evidence>
<evidence type="ECO:0000256" key="3">
    <source>
        <dbReference type="ARBA" id="ARBA00022692"/>
    </source>
</evidence>
<comment type="caution">
    <text evidence="8">The sequence shown here is derived from an EMBL/GenBank/DDBJ whole genome shotgun (WGS) entry which is preliminary data.</text>
</comment>
<dbReference type="InterPro" id="IPR030184">
    <property type="entry name" value="WAT1-related"/>
</dbReference>
<evidence type="ECO:0000256" key="1">
    <source>
        <dbReference type="ARBA" id="ARBA00004141"/>
    </source>
</evidence>
<feature type="transmembrane region" description="Helical" evidence="6">
    <location>
        <begin position="313"/>
        <end position="332"/>
    </location>
</feature>
<dbReference type="SUPFAM" id="SSF103481">
    <property type="entry name" value="Multidrug resistance efflux transporter EmrE"/>
    <property type="match status" value="2"/>
</dbReference>
<accession>A0AAN9RYD9</accession>
<dbReference type="InterPro" id="IPR000620">
    <property type="entry name" value="EamA_dom"/>
</dbReference>
<evidence type="ECO:0000259" key="7">
    <source>
        <dbReference type="Pfam" id="PF00892"/>
    </source>
</evidence>
<evidence type="ECO:0000256" key="6">
    <source>
        <dbReference type="RuleBase" id="RU363077"/>
    </source>
</evidence>
<feature type="transmembrane region" description="Helical" evidence="6">
    <location>
        <begin position="222"/>
        <end position="241"/>
    </location>
</feature>
<feature type="transmembrane region" description="Helical" evidence="6">
    <location>
        <begin position="21"/>
        <end position="44"/>
    </location>
</feature>
<dbReference type="EMBL" id="JAYMYS010000008">
    <property type="protein sequence ID" value="KAK7385477.1"/>
    <property type="molecule type" value="Genomic_DNA"/>
</dbReference>
<comment type="similarity">
    <text evidence="2 6">Belongs to the drug/metabolite transporter (DMT) superfamily. Plant drug/metabolite exporter (P-DME) (TC 2.A.7.4) family.</text>
</comment>
<dbReference type="Proteomes" id="UP001386955">
    <property type="component" value="Unassembled WGS sequence"/>
</dbReference>
<feature type="transmembrane region" description="Helical" evidence="6">
    <location>
        <begin position="261"/>
        <end position="279"/>
    </location>
</feature>
<dbReference type="Pfam" id="PF00892">
    <property type="entry name" value="EamA"/>
    <property type="match status" value="2"/>
</dbReference>
<dbReference type="AlphaFoldDB" id="A0AAN9RYD9"/>
<evidence type="ECO:0000256" key="4">
    <source>
        <dbReference type="ARBA" id="ARBA00022989"/>
    </source>
</evidence>
<dbReference type="PANTHER" id="PTHR31218">
    <property type="entry name" value="WAT1-RELATED PROTEIN"/>
    <property type="match status" value="1"/>
</dbReference>
<organism evidence="8 9">
    <name type="scientific">Psophocarpus tetragonolobus</name>
    <name type="common">Winged bean</name>
    <name type="synonym">Dolichos tetragonolobus</name>
    <dbReference type="NCBI Taxonomy" id="3891"/>
    <lineage>
        <taxon>Eukaryota</taxon>
        <taxon>Viridiplantae</taxon>
        <taxon>Streptophyta</taxon>
        <taxon>Embryophyta</taxon>
        <taxon>Tracheophyta</taxon>
        <taxon>Spermatophyta</taxon>
        <taxon>Magnoliopsida</taxon>
        <taxon>eudicotyledons</taxon>
        <taxon>Gunneridae</taxon>
        <taxon>Pentapetalae</taxon>
        <taxon>rosids</taxon>
        <taxon>fabids</taxon>
        <taxon>Fabales</taxon>
        <taxon>Fabaceae</taxon>
        <taxon>Papilionoideae</taxon>
        <taxon>50 kb inversion clade</taxon>
        <taxon>NPAAA clade</taxon>
        <taxon>indigoferoid/millettioid clade</taxon>
        <taxon>Phaseoleae</taxon>
        <taxon>Psophocarpus</taxon>
    </lineage>
</organism>
<evidence type="ECO:0000256" key="2">
    <source>
        <dbReference type="ARBA" id="ARBA00007635"/>
    </source>
</evidence>
<feature type="transmembrane region" description="Helical" evidence="6">
    <location>
        <begin position="56"/>
        <end position="73"/>
    </location>
</feature>
<keyword evidence="4 6" id="KW-1133">Transmembrane helix</keyword>
<sequence>MTPRRIEEKKNKGLKEWFASSQVLLSMLLVQIIATGLQLLTRIILVQGSFIFSLNTYRYIVGAICVVPFALYFERGRRMNFSPKVWFWLFVNALMGMTLGQGLYYYGLRDTSATYSINFLNLIPICTFFTSIIFRLEKLGFHTWAGKAKCGGAILCVGGALVTSIYKGKEFYLAHRSHVQTAATTHETHLLRGTFFLIGSCFSYTAWFLCQVQLLKVFPLRYWGTMITCILAAIQGGIIGVCIDSSKAAWRLDWNLQLVTVVYSGALATATTFCIQSWVITVKGPSYPPMFNPLALIFVAFSEAIVLGHPLTIGTMLGMVLIMVGLYSFLWGKNNEIHTPQQSIVATAEASSVTDLLAGAESTAIVMPNSSPMNHIVIELEKYEKT</sequence>
<reference evidence="8 9" key="1">
    <citation type="submission" date="2024-01" db="EMBL/GenBank/DDBJ databases">
        <title>The genomes of 5 underutilized Papilionoideae crops provide insights into root nodulation and disease resistanc.</title>
        <authorList>
            <person name="Jiang F."/>
        </authorList>
    </citation>
    <scope>NUCLEOTIDE SEQUENCE [LARGE SCALE GENOMIC DNA]</scope>
    <source>
        <strain evidence="8">DUOXIRENSHENG_FW03</strain>
        <tissue evidence="8">Leaves</tissue>
    </source>
</reference>
<feature type="domain" description="EamA" evidence="7">
    <location>
        <begin position="25"/>
        <end position="159"/>
    </location>
</feature>
<dbReference type="InterPro" id="IPR037185">
    <property type="entry name" value="EmrE-like"/>
</dbReference>
<evidence type="ECO:0000256" key="5">
    <source>
        <dbReference type="ARBA" id="ARBA00023136"/>
    </source>
</evidence>
<name>A0AAN9RYD9_PSOTE</name>
<feature type="transmembrane region" description="Helical" evidence="6">
    <location>
        <begin position="113"/>
        <end position="136"/>
    </location>
</feature>
<comment type="subcellular location">
    <subcellularLocation>
        <location evidence="1 6">Membrane</location>
        <topology evidence="1 6">Multi-pass membrane protein</topology>
    </subcellularLocation>
</comment>